<keyword evidence="6 17" id="KW-0812">Transmembrane</keyword>
<evidence type="ECO:0000256" key="9">
    <source>
        <dbReference type="ARBA" id="ARBA00022984"/>
    </source>
</evidence>
<feature type="transmembrane region" description="Helical" evidence="17">
    <location>
        <begin position="154"/>
        <end position="181"/>
    </location>
</feature>
<comment type="subcellular location">
    <subcellularLocation>
        <location evidence="1 17">Cell membrane</location>
        <topology evidence="1 17">Multi-pass membrane protein</topology>
    </subcellularLocation>
</comment>
<comment type="function">
    <text evidence="17">Catalyzes the dephosphorylation of undecaprenyl diphosphate (UPP). Confers resistance to bacitracin.</text>
</comment>
<comment type="similarity">
    <text evidence="2 17">Belongs to the UppP family.</text>
</comment>
<evidence type="ECO:0000256" key="7">
    <source>
        <dbReference type="ARBA" id="ARBA00022801"/>
    </source>
</evidence>
<evidence type="ECO:0000256" key="8">
    <source>
        <dbReference type="ARBA" id="ARBA00022960"/>
    </source>
</evidence>
<accession>K0B2R7</accession>
<dbReference type="EC" id="3.6.1.27" evidence="3 17"/>
<dbReference type="NCBIfam" id="NF001390">
    <property type="entry name" value="PRK00281.1-4"/>
    <property type="match status" value="1"/>
</dbReference>
<evidence type="ECO:0000256" key="16">
    <source>
        <dbReference type="ARBA" id="ARBA00047594"/>
    </source>
</evidence>
<keyword evidence="5 17" id="KW-1003">Cell membrane</keyword>
<gene>
    <name evidence="18" type="primary">bacA</name>
    <name evidence="17" type="synonym">uppP</name>
    <name evidence="18" type="ordered locus">Curi_c18810</name>
</gene>
<evidence type="ECO:0000256" key="13">
    <source>
        <dbReference type="ARBA" id="ARBA00023316"/>
    </source>
</evidence>
<dbReference type="NCBIfam" id="NF001391">
    <property type="entry name" value="PRK00281.1-5"/>
    <property type="match status" value="1"/>
</dbReference>
<keyword evidence="19" id="KW-1185">Reference proteome</keyword>
<evidence type="ECO:0000256" key="3">
    <source>
        <dbReference type="ARBA" id="ARBA00012374"/>
    </source>
</evidence>
<evidence type="ECO:0000313" key="18">
    <source>
        <dbReference type="EMBL" id="AFS78886.1"/>
    </source>
</evidence>
<feature type="transmembrane region" description="Helical" evidence="17">
    <location>
        <begin position="256"/>
        <end position="274"/>
    </location>
</feature>
<evidence type="ECO:0000256" key="11">
    <source>
        <dbReference type="ARBA" id="ARBA00023136"/>
    </source>
</evidence>
<protein>
    <recommendedName>
        <fullName evidence="4 17">Undecaprenyl-diphosphatase</fullName>
        <ecNumber evidence="3 17">3.6.1.27</ecNumber>
    </recommendedName>
    <alternativeName>
        <fullName evidence="15 17">Bacitracin resistance protein</fullName>
    </alternativeName>
    <alternativeName>
        <fullName evidence="14 17">Undecaprenyl pyrophosphate phosphatase</fullName>
    </alternativeName>
</protein>
<feature type="transmembrane region" description="Helical" evidence="17">
    <location>
        <begin position="87"/>
        <end position="104"/>
    </location>
</feature>
<keyword evidence="10 17" id="KW-1133">Transmembrane helix</keyword>
<evidence type="ECO:0000256" key="4">
    <source>
        <dbReference type="ARBA" id="ARBA00021581"/>
    </source>
</evidence>
<evidence type="ECO:0000256" key="17">
    <source>
        <dbReference type="HAMAP-Rule" id="MF_01006"/>
    </source>
</evidence>
<feature type="transmembrane region" description="Helical" evidence="17">
    <location>
        <begin position="48"/>
        <end position="66"/>
    </location>
</feature>
<reference evidence="18 19" key="1">
    <citation type="journal article" date="2012" name="PLoS ONE">
        <title>The purine-utilizing bacterium Clostridium acidurici 9a: a genome-guided metabolic reconsideration.</title>
        <authorList>
            <person name="Hartwich K."/>
            <person name="Poehlein A."/>
            <person name="Daniel R."/>
        </authorList>
    </citation>
    <scope>NUCLEOTIDE SEQUENCE [LARGE SCALE GENOMIC DNA]</scope>
    <source>
        <strain evidence="19">ATCC 7906 / DSM 604 / BCRC 14475 / CIP 104303 / KCTC 5404 / NCIMB 10678 / 9a</strain>
    </source>
</reference>
<dbReference type="KEGG" id="cad:Curi_c18810"/>
<proteinExistence type="inferred from homology"/>
<keyword evidence="7 17" id="KW-0378">Hydrolase</keyword>
<dbReference type="GO" id="GO:0008360">
    <property type="term" value="P:regulation of cell shape"/>
    <property type="evidence" value="ECO:0007669"/>
    <property type="project" value="UniProtKB-KW"/>
</dbReference>
<keyword evidence="9 17" id="KW-0573">Peptidoglycan synthesis</keyword>
<dbReference type="GO" id="GO:0046677">
    <property type="term" value="P:response to antibiotic"/>
    <property type="evidence" value="ECO:0007669"/>
    <property type="project" value="UniProtKB-UniRule"/>
</dbReference>
<dbReference type="EMBL" id="CP003326">
    <property type="protein sequence ID" value="AFS78886.1"/>
    <property type="molecule type" value="Genomic_DNA"/>
</dbReference>
<dbReference type="PANTHER" id="PTHR30622">
    <property type="entry name" value="UNDECAPRENYL-DIPHOSPHATASE"/>
    <property type="match status" value="1"/>
</dbReference>
<dbReference type="PATRIC" id="fig|1128398.3.peg.1936"/>
<evidence type="ECO:0000256" key="1">
    <source>
        <dbReference type="ARBA" id="ARBA00004651"/>
    </source>
</evidence>
<evidence type="ECO:0000256" key="15">
    <source>
        <dbReference type="ARBA" id="ARBA00032932"/>
    </source>
</evidence>
<feature type="transmembrane region" description="Helical" evidence="17">
    <location>
        <begin position="223"/>
        <end position="244"/>
    </location>
</feature>
<feature type="transmembrane region" description="Helical" evidence="17">
    <location>
        <begin position="116"/>
        <end position="133"/>
    </location>
</feature>
<evidence type="ECO:0000256" key="5">
    <source>
        <dbReference type="ARBA" id="ARBA00022475"/>
    </source>
</evidence>
<dbReference type="HAMAP" id="MF_01006">
    <property type="entry name" value="Undec_diphosphatase"/>
    <property type="match status" value="1"/>
</dbReference>
<keyword evidence="8 17" id="KW-0133">Cell shape</keyword>
<comment type="miscellaneous">
    <text evidence="17">Bacitracin is thought to be involved in the inhibition of peptidoglycan synthesis by sequestering undecaprenyl diphosphate, thereby reducing the pool of lipid carrier available.</text>
</comment>
<dbReference type="OrthoDB" id="9808289at2"/>
<dbReference type="PANTHER" id="PTHR30622:SF3">
    <property type="entry name" value="UNDECAPRENYL-DIPHOSPHATASE"/>
    <property type="match status" value="1"/>
</dbReference>
<keyword evidence="11 17" id="KW-0472">Membrane</keyword>
<dbReference type="AlphaFoldDB" id="K0B2R7"/>
<dbReference type="Pfam" id="PF02673">
    <property type="entry name" value="BacA"/>
    <property type="match status" value="1"/>
</dbReference>
<dbReference type="GO" id="GO:0009252">
    <property type="term" value="P:peptidoglycan biosynthetic process"/>
    <property type="evidence" value="ECO:0007669"/>
    <property type="project" value="UniProtKB-KW"/>
</dbReference>
<name>K0B2R7_GOTA9</name>
<evidence type="ECO:0000256" key="6">
    <source>
        <dbReference type="ARBA" id="ARBA00022692"/>
    </source>
</evidence>
<dbReference type="GO" id="GO:0071555">
    <property type="term" value="P:cell wall organization"/>
    <property type="evidence" value="ECO:0007669"/>
    <property type="project" value="UniProtKB-KW"/>
</dbReference>
<sequence>MIFIELLKAVFLGVVEGITEWLPISSTGHMILVEKFIQLNASAAFKEMFFVVIQLGAILAVVLLYFHKLNPFSPSKSSKEKQDTMSIWYKVIVGIIPAGVFGFLFDDWLNEHLYNYKTVSIMLIVYGILFIIIENRNKGRGGNIRSFSDLSYRTAFLIGMFQVLALIPGTSRSGATILGAILLGTSRYIAAEYSFFLSIPIMFGASGVKLLKFGLSFTSMEIAILVTGMVVAFIVSVVAIKFLMSYIKNNDFKAFGWYRIILGILVIAYFAFWGN</sequence>
<evidence type="ECO:0000256" key="12">
    <source>
        <dbReference type="ARBA" id="ARBA00023251"/>
    </source>
</evidence>
<dbReference type="eggNOG" id="COG1968">
    <property type="taxonomic scope" value="Bacteria"/>
</dbReference>
<dbReference type="Proteomes" id="UP000006094">
    <property type="component" value="Chromosome"/>
</dbReference>
<dbReference type="GO" id="GO:0005886">
    <property type="term" value="C:plasma membrane"/>
    <property type="evidence" value="ECO:0007669"/>
    <property type="project" value="UniProtKB-SubCell"/>
</dbReference>
<dbReference type="GO" id="GO:0050380">
    <property type="term" value="F:undecaprenyl-diphosphatase activity"/>
    <property type="evidence" value="ECO:0007669"/>
    <property type="project" value="UniProtKB-UniRule"/>
</dbReference>
<dbReference type="NCBIfam" id="NF001389">
    <property type="entry name" value="PRK00281.1-2"/>
    <property type="match status" value="1"/>
</dbReference>
<dbReference type="STRING" id="1128398.Curi_c18810"/>
<dbReference type="InterPro" id="IPR003824">
    <property type="entry name" value="UppP"/>
</dbReference>
<feature type="transmembrane region" description="Helical" evidence="17">
    <location>
        <begin position="193"/>
        <end position="211"/>
    </location>
</feature>
<evidence type="ECO:0000256" key="14">
    <source>
        <dbReference type="ARBA" id="ARBA00032707"/>
    </source>
</evidence>
<comment type="catalytic activity">
    <reaction evidence="16 17">
        <text>di-trans,octa-cis-undecaprenyl diphosphate + H2O = di-trans,octa-cis-undecaprenyl phosphate + phosphate + H(+)</text>
        <dbReference type="Rhea" id="RHEA:28094"/>
        <dbReference type="ChEBI" id="CHEBI:15377"/>
        <dbReference type="ChEBI" id="CHEBI:15378"/>
        <dbReference type="ChEBI" id="CHEBI:43474"/>
        <dbReference type="ChEBI" id="CHEBI:58405"/>
        <dbReference type="ChEBI" id="CHEBI:60392"/>
        <dbReference type="EC" id="3.6.1.27"/>
    </reaction>
</comment>
<evidence type="ECO:0000313" key="19">
    <source>
        <dbReference type="Proteomes" id="UP000006094"/>
    </source>
</evidence>
<dbReference type="RefSeq" id="WP_014968022.1">
    <property type="nucleotide sequence ID" value="NC_018664.1"/>
</dbReference>
<organism evidence="18 19">
    <name type="scientific">Gottschalkia acidurici (strain ATCC 7906 / DSM 604 / BCRC 14475 / CIP 104303 / KCTC 5404 / NCIMB 10678 / 9a)</name>
    <name type="common">Clostridium acidurici</name>
    <dbReference type="NCBI Taxonomy" id="1128398"/>
    <lineage>
        <taxon>Bacteria</taxon>
        <taxon>Bacillati</taxon>
        <taxon>Bacillota</taxon>
        <taxon>Tissierellia</taxon>
        <taxon>Tissierellales</taxon>
        <taxon>Gottschalkiaceae</taxon>
        <taxon>Gottschalkia</taxon>
    </lineage>
</organism>
<evidence type="ECO:0000256" key="2">
    <source>
        <dbReference type="ARBA" id="ARBA00010621"/>
    </source>
</evidence>
<dbReference type="NCBIfam" id="TIGR00753">
    <property type="entry name" value="undec_PP_bacA"/>
    <property type="match status" value="1"/>
</dbReference>
<keyword evidence="12 17" id="KW-0046">Antibiotic resistance</keyword>
<evidence type="ECO:0000256" key="10">
    <source>
        <dbReference type="ARBA" id="ARBA00022989"/>
    </source>
</evidence>
<keyword evidence="13 17" id="KW-0961">Cell wall biogenesis/degradation</keyword>
<dbReference type="HOGENOM" id="CLU_060296_2_0_9"/>